<keyword evidence="2" id="KW-0547">Nucleotide-binding</keyword>
<feature type="compositionally biased region" description="Polar residues" evidence="5">
    <location>
        <begin position="1"/>
        <end position="13"/>
    </location>
</feature>
<feature type="compositionally biased region" description="Low complexity" evidence="5">
    <location>
        <begin position="833"/>
        <end position="852"/>
    </location>
</feature>
<keyword evidence="1" id="KW-0808">Transferase</keyword>
<name>A0A8H6SPK0_9AGAR</name>
<dbReference type="Gene3D" id="1.10.510.10">
    <property type="entry name" value="Transferase(Phosphotransferase) domain 1"/>
    <property type="match status" value="1"/>
</dbReference>
<feature type="region of interest" description="Disordered" evidence="5">
    <location>
        <begin position="1"/>
        <end position="37"/>
    </location>
</feature>
<evidence type="ECO:0000256" key="5">
    <source>
        <dbReference type="SAM" id="MobiDB-lite"/>
    </source>
</evidence>
<evidence type="ECO:0000256" key="2">
    <source>
        <dbReference type="ARBA" id="ARBA00022741"/>
    </source>
</evidence>
<proteinExistence type="predicted"/>
<dbReference type="Pfam" id="PF00069">
    <property type="entry name" value="Pkinase"/>
    <property type="match status" value="1"/>
</dbReference>
<feature type="compositionally biased region" description="Low complexity" evidence="5">
    <location>
        <begin position="230"/>
        <end position="243"/>
    </location>
</feature>
<evidence type="ECO:0000256" key="1">
    <source>
        <dbReference type="ARBA" id="ARBA00022679"/>
    </source>
</evidence>
<dbReference type="Proteomes" id="UP000636479">
    <property type="component" value="Unassembled WGS sequence"/>
</dbReference>
<dbReference type="PROSITE" id="PS50011">
    <property type="entry name" value="PROTEIN_KINASE_DOM"/>
    <property type="match status" value="1"/>
</dbReference>
<gene>
    <name evidence="7" type="ORF">MIND_00594400</name>
</gene>
<dbReference type="EMBL" id="JACAZF010000005">
    <property type="protein sequence ID" value="KAF7303650.1"/>
    <property type="molecule type" value="Genomic_DNA"/>
</dbReference>
<dbReference type="OrthoDB" id="4062651at2759"/>
<comment type="caution">
    <text evidence="7">The sequence shown here is derived from an EMBL/GenBank/DDBJ whole genome shotgun (WGS) entry which is preliminary data.</text>
</comment>
<feature type="compositionally biased region" description="Polar residues" evidence="5">
    <location>
        <begin position="268"/>
        <end position="287"/>
    </location>
</feature>
<dbReference type="PROSITE" id="PS00109">
    <property type="entry name" value="PROTEIN_KINASE_TYR"/>
    <property type="match status" value="1"/>
</dbReference>
<feature type="compositionally biased region" description="Basic and acidic residues" evidence="5">
    <location>
        <begin position="204"/>
        <end position="218"/>
    </location>
</feature>
<dbReference type="InterPro" id="IPR008266">
    <property type="entry name" value="Tyr_kinase_AS"/>
</dbReference>
<dbReference type="PANTHER" id="PTHR44329">
    <property type="entry name" value="SERINE/THREONINE-PROTEIN KINASE TNNI3K-RELATED"/>
    <property type="match status" value="1"/>
</dbReference>
<feature type="region of interest" description="Disordered" evidence="5">
    <location>
        <begin position="816"/>
        <end position="852"/>
    </location>
</feature>
<dbReference type="GO" id="GO:0005524">
    <property type="term" value="F:ATP binding"/>
    <property type="evidence" value="ECO:0007669"/>
    <property type="project" value="UniProtKB-KW"/>
</dbReference>
<feature type="compositionally biased region" description="Basic and acidic residues" evidence="5">
    <location>
        <begin position="161"/>
        <end position="177"/>
    </location>
</feature>
<keyword evidence="3 7" id="KW-0418">Kinase</keyword>
<dbReference type="RefSeq" id="XP_037220622.1">
    <property type="nucleotide sequence ID" value="XM_037362701.1"/>
</dbReference>
<feature type="region of interest" description="Disordered" evidence="5">
    <location>
        <begin position="124"/>
        <end position="288"/>
    </location>
</feature>
<evidence type="ECO:0000256" key="4">
    <source>
        <dbReference type="ARBA" id="ARBA00022840"/>
    </source>
</evidence>
<dbReference type="InterPro" id="IPR011009">
    <property type="entry name" value="Kinase-like_dom_sf"/>
</dbReference>
<feature type="compositionally biased region" description="Basic and acidic residues" evidence="5">
    <location>
        <begin position="246"/>
        <end position="255"/>
    </location>
</feature>
<dbReference type="InterPro" id="IPR051681">
    <property type="entry name" value="Ser/Thr_Kinases-Pseudokinases"/>
</dbReference>
<dbReference type="SUPFAM" id="SSF56112">
    <property type="entry name" value="Protein kinase-like (PK-like)"/>
    <property type="match status" value="1"/>
</dbReference>
<dbReference type="InterPro" id="IPR000719">
    <property type="entry name" value="Prot_kinase_dom"/>
</dbReference>
<evidence type="ECO:0000313" key="7">
    <source>
        <dbReference type="EMBL" id="KAF7303650.1"/>
    </source>
</evidence>
<evidence type="ECO:0000259" key="6">
    <source>
        <dbReference type="PROSITE" id="PS50011"/>
    </source>
</evidence>
<sequence>MPTVNDQRPSQSKAPRRRRYRTRRDSQNDSGRPKPLYFGEVAAETPTLNMQYARSRRRSFGGVNVDPTSLGSTSRAAMQSVTSLVSLVSPVKLGKRRDTSGDLSSGSHLGHLFTNVQKALPSVLKKSSRSEAASPVLSPGAESSRRLTPRKRVSFSFTSTKRGDASVRPDSHNKPVEKGISQDAGRAPSRRPSIASLFRRGKKGASDELSNRPAKAEQLHLQIGEASENTQVQTSVSTQQPTSDNMSKRTRDRTKSWLKRWSGKAQRPDQTSPNNAIPPVNSVTLENPLTEPVPAYRPQVASNSVELPESMVSYPIFVETSDGAEPYDLLHSWGPQVIPIVRLPRGSNTSRHVDASSIPFPAKGNEPAREFPSALAKACKYSLHENLLRCLWTQAQSSPNVQSRILKLLRTVKSETSNLVPVIYDLVHAMDTRIELNQLADLLLMPNDELNEALKADRLAMKKSLIESQNEILRQPTSHKGIVDVIQDIIDNRDSTDKIAHDLPLVKLLTKISLSSGKPPRSLLIEAVTERTQQRIAAGGFADIYQAQYKGSLVALKQLRLYQNDTEETLRKHREKFLQEVFLWKYFSHPHILPFLGLYQDPSVPDMDPLCSLFMVCPWMKNKTIGQYVANNPLLAVEPMLLEIAQALEYLHSELVVHGDLRGDNILIDDNGHVQLADFGVASYMNSTIESSTRRGTTRWMAPELLLPEPGQIFRRTRESDVYAFACVCYELYHGGPPFSDIDASGAIVLHPVGAVLRQVSECLRPLRMPPSKFTAPIWRLITTCWHQEPKSRLKVAQIVEQLVLLQQEQADRKAGTISEPQAVYRPPRSRNSSLVPEPSSSSAPSRAPSLRVSLLPPKSSPAWGSTSSFNIFLHGSNEGKSSNWRNKLSRLFTNTDAAVGESASQHSVASFRSKKRLSGLAMPWKT</sequence>
<evidence type="ECO:0000313" key="8">
    <source>
        <dbReference type="Proteomes" id="UP000636479"/>
    </source>
</evidence>
<dbReference type="AlphaFoldDB" id="A0A8H6SPK0"/>
<organism evidence="7 8">
    <name type="scientific">Mycena indigotica</name>
    <dbReference type="NCBI Taxonomy" id="2126181"/>
    <lineage>
        <taxon>Eukaryota</taxon>
        <taxon>Fungi</taxon>
        <taxon>Dikarya</taxon>
        <taxon>Basidiomycota</taxon>
        <taxon>Agaricomycotina</taxon>
        <taxon>Agaricomycetes</taxon>
        <taxon>Agaricomycetidae</taxon>
        <taxon>Agaricales</taxon>
        <taxon>Marasmiineae</taxon>
        <taxon>Mycenaceae</taxon>
        <taxon>Mycena</taxon>
    </lineage>
</organism>
<keyword evidence="8" id="KW-1185">Reference proteome</keyword>
<dbReference type="GeneID" id="59345217"/>
<dbReference type="PANTHER" id="PTHR44329:SF288">
    <property type="entry name" value="MITOGEN-ACTIVATED PROTEIN KINASE KINASE KINASE 20"/>
    <property type="match status" value="1"/>
</dbReference>
<protein>
    <submittedName>
        <fullName evidence="7">Protein kinase domain-containing protein</fullName>
    </submittedName>
</protein>
<accession>A0A8H6SPK0</accession>
<keyword evidence="4" id="KW-0067">ATP-binding</keyword>
<feature type="domain" description="Protein kinase" evidence="6">
    <location>
        <begin position="530"/>
        <end position="805"/>
    </location>
</feature>
<dbReference type="GO" id="GO:0004674">
    <property type="term" value="F:protein serine/threonine kinase activity"/>
    <property type="evidence" value="ECO:0007669"/>
    <property type="project" value="TreeGrafter"/>
</dbReference>
<reference evidence="7" key="1">
    <citation type="submission" date="2020-05" db="EMBL/GenBank/DDBJ databases">
        <title>Mycena genomes resolve the evolution of fungal bioluminescence.</title>
        <authorList>
            <person name="Tsai I.J."/>
        </authorList>
    </citation>
    <scope>NUCLEOTIDE SEQUENCE</scope>
    <source>
        <strain evidence="7">171206Taipei</strain>
    </source>
</reference>
<evidence type="ECO:0000256" key="3">
    <source>
        <dbReference type="ARBA" id="ARBA00022777"/>
    </source>
</evidence>